<dbReference type="SUPFAM" id="SSF56935">
    <property type="entry name" value="Porins"/>
    <property type="match status" value="1"/>
</dbReference>
<dbReference type="InterPro" id="IPR010870">
    <property type="entry name" value="Porin_O/P"/>
</dbReference>
<evidence type="ECO:0000256" key="1">
    <source>
        <dbReference type="SAM" id="SignalP"/>
    </source>
</evidence>
<dbReference type="Gene3D" id="2.40.160.10">
    <property type="entry name" value="Porin"/>
    <property type="match status" value="1"/>
</dbReference>
<evidence type="ECO:0000313" key="3">
    <source>
        <dbReference type="Proteomes" id="UP000298681"/>
    </source>
</evidence>
<dbReference type="EMBL" id="SPUH01000001">
    <property type="protein sequence ID" value="TKS54001.1"/>
    <property type="molecule type" value="Genomic_DNA"/>
</dbReference>
<sequence>MKRLLLPIALGAACWMPAHAEIPLGTVAGSEVAFEGMFQVDGYWFDNDLRDLDGRDDGRDRATGIRRFELVLKGKGPGGFGWVLGYDIEGDNFLDNNVTWAFGGDGSPKQTLLLGQAKQPNSLEELSSSRHNDFIAKAAATATFATGRRLGASWSYDAGAHGATVGWFGRNLDDDAGGAGYGARGWWAPVRDDGRVLHLGLSHVDRDTDSDALRLRARPNADMAAVRIVDSGSLVDVDRLSTTGLEAMWIDGPVKLQGEYFLSSADRIGNSGYDTEGGYVSALWTPGGSGWNYSGGLPRTRVENPGLWQFGLRYDYLDLDDGAVRGGRMEAWTAGVNWYWRQNAKLMLNYVNVTSRASDAASGLVFNDDPSILEARVQLHW</sequence>
<keyword evidence="3" id="KW-1185">Reference proteome</keyword>
<proteinExistence type="predicted"/>
<protein>
    <submittedName>
        <fullName evidence="2">Porin</fullName>
    </submittedName>
</protein>
<dbReference type="InterPro" id="IPR023614">
    <property type="entry name" value="Porin_dom_sf"/>
</dbReference>
<dbReference type="RefSeq" id="WP_134673384.1">
    <property type="nucleotide sequence ID" value="NZ_SPUH01000001.1"/>
</dbReference>
<organism evidence="2 3">
    <name type="scientific">Luteimonas yindakuii</name>
    <dbReference type="NCBI Taxonomy" id="2565782"/>
    <lineage>
        <taxon>Bacteria</taxon>
        <taxon>Pseudomonadati</taxon>
        <taxon>Pseudomonadota</taxon>
        <taxon>Gammaproteobacteria</taxon>
        <taxon>Lysobacterales</taxon>
        <taxon>Lysobacteraceae</taxon>
        <taxon>Luteimonas</taxon>
    </lineage>
</organism>
<dbReference type="AlphaFoldDB" id="A0A4Z1RK84"/>
<dbReference type="Pfam" id="PF07396">
    <property type="entry name" value="Porin_O_P"/>
    <property type="match status" value="1"/>
</dbReference>
<evidence type="ECO:0000313" key="2">
    <source>
        <dbReference type="EMBL" id="TKS54001.1"/>
    </source>
</evidence>
<feature type="signal peptide" evidence="1">
    <location>
        <begin position="1"/>
        <end position="20"/>
    </location>
</feature>
<accession>A0A4Z1RK84</accession>
<name>A0A4Z1RK84_9GAMM</name>
<comment type="caution">
    <text evidence="2">The sequence shown here is derived from an EMBL/GenBank/DDBJ whole genome shotgun (WGS) entry which is preliminary data.</text>
</comment>
<keyword evidence="1" id="KW-0732">Signal</keyword>
<gene>
    <name evidence="2" type="ORF">E4582_03915</name>
</gene>
<feature type="chain" id="PRO_5021331461" evidence="1">
    <location>
        <begin position="21"/>
        <end position="381"/>
    </location>
</feature>
<dbReference type="Proteomes" id="UP000298681">
    <property type="component" value="Unassembled WGS sequence"/>
</dbReference>
<reference evidence="2 3" key="1">
    <citation type="submission" date="2019-01" db="EMBL/GenBank/DDBJ databases">
        <authorList>
            <person name="Zhang S."/>
        </authorList>
    </citation>
    <scope>NUCLEOTIDE SEQUENCE [LARGE SCALE GENOMIC DNA]</scope>
    <source>
        <strain evidence="2 3">1626</strain>
    </source>
</reference>